<dbReference type="PANTHER" id="PTHR48111:SF35">
    <property type="entry name" value="TRANSCRIPTIONAL REGULATORY PROTEIN QSEB"/>
    <property type="match status" value="1"/>
</dbReference>
<dbReference type="SUPFAM" id="SSF46894">
    <property type="entry name" value="C-terminal effector domain of the bipartite response regulators"/>
    <property type="match status" value="1"/>
</dbReference>
<dbReference type="FunFam" id="3.40.50.2300:FF:000002">
    <property type="entry name" value="DNA-binding response regulator PhoP"/>
    <property type="match status" value="1"/>
</dbReference>
<feature type="modified residue" description="4-aspartylphosphate" evidence="8">
    <location>
        <position position="51"/>
    </location>
</feature>
<keyword evidence="13" id="KW-1185">Reference proteome</keyword>
<evidence type="ECO:0000256" key="2">
    <source>
        <dbReference type="ARBA" id="ARBA00022490"/>
    </source>
</evidence>
<dbReference type="Gene3D" id="6.10.250.690">
    <property type="match status" value="1"/>
</dbReference>
<dbReference type="OrthoDB" id="9802426at2"/>
<keyword evidence="3 8" id="KW-0597">Phosphoprotein</keyword>
<dbReference type="GO" id="GO:0006355">
    <property type="term" value="P:regulation of DNA-templated transcription"/>
    <property type="evidence" value="ECO:0007669"/>
    <property type="project" value="InterPro"/>
</dbReference>
<dbReference type="Gene3D" id="1.10.10.10">
    <property type="entry name" value="Winged helix-like DNA-binding domain superfamily/Winged helix DNA-binding domain"/>
    <property type="match status" value="1"/>
</dbReference>
<dbReference type="PROSITE" id="PS51755">
    <property type="entry name" value="OMPR_PHOB"/>
    <property type="match status" value="1"/>
</dbReference>
<keyword evidence="4" id="KW-0902">Two-component regulatory system</keyword>
<gene>
    <name evidence="12" type="ORF">DWB85_07595</name>
</gene>
<keyword evidence="2" id="KW-0963">Cytoplasm</keyword>
<dbReference type="SUPFAM" id="SSF52172">
    <property type="entry name" value="CheY-like"/>
    <property type="match status" value="1"/>
</dbReference>
<keyword evidence="6 9" id="KW-0238">DNA-binding</keyword>
<evidence type="ECO:0000313" key="12">
    <source>
        <dbReference type="EMBL" id="RLQ22475.1"/>
    </source>
</evidence>
<evidence type="ECO:0000256" key="8">
    <source>
        <dbReference type="PROSITE-ProRule" id="PRU00169"/>
    </source>
</evidence>
<evidence type="ECO:0000256" key="9">
    <source>
        <dbReference type="PROSITE-ProRule" id="PRU01091"/>
    </source>
</evidence>
<keyword evidence="5" id="KW-0805">Transcription regulation</keyword>
<dbReference type="PROSITE" id="PS50110">
    <property type="entry name" value="RESPONSE_REGULATORY"/>
    <property type="match status" value="1"/>
</dbReference>
<dbReference type="Proteomes" id="UP000265509">
    <property type="component" value="Unassembled WGS sequence"/>
</dbReference>
<evidence type="ECO:0000259" key="11">
    <source>
        <dbReference type="PROSITE" id="PS51755"/>
    </source>
</evidence>
<feature type="DNA-binding region" description="OmpR/PhoB-type" evidence="9">
    <location>
        <begin position="125"/>
        <end position="219"/>
    </location>
</feature>
<dbReference type="InterPro" id="IPR039420">
    <property type="entry name" value="WalR-like"/>
</dbReference>
<evidence type="ECO:0000259" key="10">
    <source>
        <dbReference type="PROSITE" id="PS50110"/>
    </source>
</evidence>
<evidence type="ECO:0000256" key="5">
    <source>
        <dbReference type="ARBA" id="ARBA00023015"/>
    </source>
</evidence>
<dbReference type="InterPro" id="IPR011006">
    <property type="entry name" value="CheY-like_superfamily"/>
</dbReference>
<accession>A0A3L7E0M8</accession>
<proteinExistence type="predicted"/>
<dbReference type="CDD" id="cd17624">
    <property type="entry name" value="REC_OmpR_PmrA-like"/>
    <property type="match status" value="1"/>
</dbReference>
<dbReference type="GO" id="GO:0005829">
    <property type="term" value="C:cytosol"/>
    <property type="evidence" value="ECO:0007669"/>
    <property type="project" value="TreeGrafter"/>
</dbReference>
<dbReference type="AlphaFoldDB" id="A0A3L7E0M8"/>
<evidence type="ECO:0000256" key="6">
    <source>
        <dbReference type="ARBA" id="ARBA00023125"/>
    </source>
</evidence>
<feature type="domain" description="Response regulatory" evidence="10">
    <location>
        <begin position="2"/>
        <end position="116"/>
    </location>
</feature>
<dbReference type="Pfam" id="PF00486">
    <property type="entry name" value="Trans_reg_C"/>
    <property type="match status" value="1"/>
</dbReference>
<protein>
    <submittedName>
        <fullName evidence="12">Response regulator</fullName>
    </submittedName>
</protein>
<dbReference type="SMART" id="SM00862">
    <property type="entry name" value="Trans_reg_C"/>
    <property type="match status" value="1"/>
</dbReference>
<evidence type="ECO:0000256" key="4">
    <source>
        <dbReference type="ARBA" id="ARBA00023012"/>
    </source>
</evidence>
<dbReference type="GO" id="GO:0000976">
    <property type="term" value="F:transcription cis-regulatory region binding"/>
    <property type="evidence" value="ECO:0007669"/>
    <property type="project" value="TreeGrafter"/>
</dbReference>
<dbReference type="EMBL" id="QRAN01000006">
    <property type="protein sequence ID" value="RLQ22475.1"/>
    <property type="molecule type" value="Genomic_DNA"/>
</dbReference>
<dbReference type="CDD" id="cd00383">
    <property type="entry name" value="trans_reg_C"/>
    <property type="match status" value="1"/>
</dbReference>
<organism evidence="12 13">
    <name type="scientific">Seongchinamella sediminis</name>
    <dbReference type="NCBI Taxonomy" id="2283635"/>
    <lineage>
        <taxon>Bacteria</taxon>
        <taxon>Pseudomonadati</taxon>
        <taxon>Pseudomonadota</taxon>
        <taxon>Gammaproteobacteria</taxon>
        <taxon>Cellvibrionales</taxon>
        <taxon>Halieaceae</taxon>
        <taxon>Seongchinamella</taxon>
    </lineage>
</organism>
<dbReference type="InterPro" id="IPR001789">
    <property type="entry name" value="Sig_transdc_resp-reg_receiver"/>
</dbReference>
<dbReference type="Gene3D" id="3.40.50.2300">
    <property type="match status" value="1"/>
</dbReference>
<dbReference type="InterPro" id="IPR001867">
    <property type="entry name" value="OmpR/PhoB-type_DNA-bd"/>
</dbReference>
<sequence length="220" mass="24119">MRILLVEDDDSLAVGLVKGLGKEGFAVDHVGSGKMALAAVRAEPPDMVVLDLGLPDMDGLEVLSRLRQDGQRTPVLVLTARGQLNDRIVGLDSGADDYLAKPFEMQELAARLRVFERRLSTAANTSLISIGDVELDTAAHAVKVAGETVEMPRREYMLLKTLMENAGKVLTREALETRLYSWGEEVASNALEVHIHHLRKKLPERMIKTVRGIGYTVPPA</sequence>
<keyword evidence="7" id="KW-0804">Transcription</keyword>
<dbReference type="SMART" id="SM00448">
    <property type="entry name" value="REC"/>
    <property type="match status" value="1"/>
</dbReference>
<reference evidence="12 13" key="1">
    <citation type="submission" date="2018-07" db="EMBL/GenBank/DDBJ databases">
        <title>Halioglobus sp. genome submission.</title>
        <authorList>
            <person name="Ye M.-Q."/>
            <person name="Du Z.-J."/>
        </authorList>
    </citation>
    <scope>NUCLEOTIDE SEQUENCE [LARGE SCALE GENOMIC DNA]</scope>
    <source>
        <strain evidence="12 13">U0301</strain>
    </source>
</reference>
<dbReference type="InterPro" id="IPR036388">
    <property type="entry name" value="WH-like_DNA-bd_sf"/>
</dbReference>
<dbReference type="GO" id="GO:0000156">
    <property type="term" value="F:phosphorelay response regulator activity"/>
    <property type="evidence" value="ECO:0007669"/>
    <property type="project" value="TreeGrafter"/>
</dbReference>
<comment type="subcellular location">
    <subcellularLocation>
        <location evidence="1">Cytoplasm</location>
    </subcellularLocation>
</comment>
<evidence type="ECO:0000256" key="7">
    <source>
        <dbReference type="ARBA" id="ARBA00023163"/>
    </source>
</evidence>
<evidence type="ECO:0000256" key="1">
    <source>
        <dbReference type="ARBA" id="ARBA00004496"/>
    </source>
</evidence>
<name>A0A3L7E0M8_9GAMM</name>
<evidence type="ECO:0000256" key="3">
    <source>
        <dbReference type="ARBA" id="ARBA00022553"/>
    </source>
</evidence>
<dbReference type="PANTHER" id="PTHR48111">
    <property type="entry name" value="REGULATOR OF RPOS"/>
    <property type="match status" value="1"/>
</dbReference>
<evidence type="ECO:0000313" key="13">
    <source>
        <dbReference type="Proteomes" id="UP000265509"/>
    </source>
</evidence>
<dbReference type="Pfam" id="PF00072">
    <property type="entry name" value="Response_reg"/>
    <property type="match status" value="1"/>
</dbReference>
<dbReference type="RefSeq" id="WP_117953616.1">
    <property type="nucleotide sequence ID" value="NZ_QRAN01000006.1"/>
</dbReference>
<comment type="caution">
    <text evidence="12">The sequence shown here is derived from an EMBL/GenBank/DDBJ whole genome shotgun (WGS) entry which is preliminary data.</text>
</comment>
<dbReference type="InterPro" id="IPR016032">
    <property type="entry name" value="Sig_transdc_resp-reg_C-effctor"/>
</dbReference>
<dbReference type="GO" id="GO:0032993">
    <property type="term" value="C:protein-DNA complex"/>
    <property type="evidence" value="ECO:0007669"/>
    <property type="project" value="TreeGrafter"/>
</dbReference>
<feature type="domain" description="OmpR/PhoB-type" evidence="11">
    <location>
        <begin position="125"/>
        <end position="219"/>
    </location>
</feature>